<sequence length="143" mass="16169">MYPRINLITLGVSDLQRSVDFYEKGLGWKRSEESNDNVAFFQIGAVVFGLFGEKSLAEDIGIPFQNRQEFSGITLAQNQTSEAEVDAVFEKVRALGAKILKEPQKVFWGGYSGYFKDFDGHIFEVAYNPFFPLNEKGEIVLNK</sequence>
<dbReference type="InterPro" id="IPR037523">
    <property type="entry name" value="VOC_core"/>
</dbReference>
<organism evidence="2 3">
    <name type="scientific">Leptospira brenneri</name>
    <dbReference type="NCBI Taxonomy" id="2023182"/>
    <lineage>
        <taxon>Bacteria</taxon>
        <taxon>Pseudomonadati</taxon>
        <taxon>Spirochaetota</taxon>
        <taxon>Spirochaetia</taxon>
        <taxon>Leptospirales</taxon>
        <taxon>Leptospiraceae</taxon>
        <taxon>Leptospira</taxon>
    </lineage>
</organism>
<dbReference type="InterPro" id="IPR004360">
    <property type="entry name" value="Glyas_Fos-R_dOase_dom"/>
</dbReference>
<evidence type="ECO:0000259" key="1">
    <source>
        <dbReference type="PROSITE" id="PS51819"/>
    </source>
</evidence>
<dbReference type="AlphaFoldDB" id="A0A2M9Y6U3"/>
<proteinExistence type="predicted"/>
<dbReference type="RefSeq" id="WP_100789223.1">
    <property type="nucleotide sequence ID" value="NZ_NPDQ01000001.1"/>
</dbReference>
<dbReference type="InterPro" id="IPR029068">
    <property type="entry name" value="Glyas_Bleomycin-R_OHBP_Dase"/>
</dbReference>
<dbReference type="Pfam" id="PF00903">
    <property type="entry name" value="Glyoxalase"/>
    <property type="match status" value="1"/>
</dbReference>
<dbReference type="CDD" id="cd07251">
    <property type="entry name" value="VOC_like"/>
    <property type="match status" value="1"/>
</dbReference>
<keyword evidence="3" id="KW-1185">Reference proteome</keyword>
<dbReference type="EMBL" id="RQFP01000001">
    <property type="protein sequence ID" value="TGK95816.1"/>
    <property type="molecule type" value="Genomic_DNA"/>
</dbReference>
<feature type="domain" description="VOC" evidence="1">
    <location>
        <begin position="4"/>
        <end position="128"/>
    </location>
</feature>
<dbReference type="PANTHER" id="PTHR36503:SF1">
    <property type="entry name" value="BLR2520 PROTEIN"/>
    <property type="match status" value="1"/>
</dbReference>
<evidence type="ECO:0000313" key="3">
    <source>
        <dbReference type="Proteomes" id="UP000297891"/>
    </source>
</evidence>
<dbReference type="Gene3D" id="3.10.180.10">
    <property type="entry name" value="2,3-Dihydroxybiphenyl 1,2-Dioxygenase, domain 1"/>
    <property type="match status" value="1"/>
</dbReference>
<accession>A0A2M9Y6U3</accession>
<dbReference type="PROSITE" id="PS51819">
    <property type="entry name" value="VOC"/>
    <property type="match status" value="1"/>
</dbReference>
<dbReference type="PANTHER" id="PTHR36503">
    <property type="entry name" value="BLR2520 PROTEIN"/>
    <property type="match status" value="1"/>
</dbReference>
<name>A0A2M9Y6U3_9LEPT</name>
<reference evidence="2" key="1">
    <citation type="journal article" date="2019" name="PLoS Negl. Trop. Dis.">
        <title>Revisiting the worldwide diversity of Leptospira species in the environment.</title>
        <authorList>
            <person name="Vincent A.T."/>
            <person name="Schiettekatte O."/>
            <person name="Bourhy P."/>
            <person name="Veyrier F.J."/>
            <person name="Picardeau M."/>
        </authorList>
    </citation>
    <scope>NUCLEOTIDE SEQUENCE [LARGE SCALE GENOMIC DNA]</scope>
    <source>
        <strain evidence="2">201800277</strain>
    </source>
</reference>
<gene>
    <name evidence="2" type="ORF">EHQ30_04070</name>
</gene>
<dbReference type="SUPFAM" id="SSF54593">
    <property type="entry name" value="Glyoxalase/Bleomycin resistance protein/Dihydroxybiphenyl dioxygenase"/>
    <property type="match status" value="1"/>
</dbReference>
<protein>
    <submittedName>
        <fullName evidence="2">VOC family protein</fullName>
    </submittedName>
</protein>
<dbReference type="Proteomes" id="UP000297891">
    <property type="component" value="Unassembled WGS sequence"/>
</dbReference>
<evidence type="ECO:0000313" key="2">
    <source>
        <dbReference type="EMBL" id="TGK95816.1"/>
    </source>
</evidence>
<comment type="caution">
    <text evidence="2">The sequence shown here is derived from an EMBL/GenBank/DDBJ whole genome shotgun (WGS) entry which is preliminary data.</text>
</comment>
<dbReference type="OrthoDB" id="9815599at2"/>